<organism evidence="3 4">
    <name type="scientific">Lentzea flava</name>
    <dbReference type="NCBI Taxonomy" id="103732"/>
    <lineage>
        <taxon>Bacteria</taxon>
        <taxon>Bacillati</taxon>
        <taxon>Actinomycetota</taxon>
        <taxon>Actinomycetes</taxon>
        <taxon>Pseudonocardiales</taxon>
        <taxon>Pseudonocardiaceae</taxon>
        <taxon>Lentzea</taxon>
    </lineage>
</organism>
<dbReference type="InterPro" id="IPR036397">
    <property type="entry name" value="RNaseH_sf"/>
</dbReference>
<keyword evidence="4" id="KW-1185">Reference proteome</keyword>
<evidence type="ECO:0000313" key="4">
    <source>
        <dbReference type="Proteomes" id="UP000649573"/>
    </source>
</evidence>
<evidence type="ECO:0000259" key="2">
    <source>
        <dbReference type="PROSITE" id="PS50994"/>
    </source>
</evidence>
<dbReference type="Proteomes" id="UP000649573">
    <property type="component" value="Unassembled WGS sequence"/>
</dbReference>
<dbReference type="InterPro" id="IPR012337">
    <property type="entry name" value="RNaseH-like_sf"/>
</dbReference>
<evidence type="ECO:0000256" key="1">
    <source>
        <dbReference type="SAM" id="MobiDB-lite"/>
    </source>
</evidence>
<feature type="domain" description="Integrase catalytic" evidence="2">
    <location>
        <begin position="25"/>
        <end position="185"/>
    </location>
</feature>
<reference evidence="4" key="1">
    <citation type="journal article" date="2019" name="Int. J. Syst. Evol. Microbiol.">
        <title>The Global Catalogue of Microorganisms (GCM) 10K type strain sequencing project: providing services to taxonomists for standard genome sequencing and annotation.</title>
        <authorList>
            <consortium name="The Broad Institute Genomics Platform"/>
            <consortium name="The Broad Institute Genome Sequencing Center for Infectious Disease"/>
            <person name="Wu L."/>
            <person name="Ma J."/>
        </authorList>
    </citation>
    <scope>NUCLEOTIDE SEQUENCE [LARGE SCALE GENOMIC DNA]</scope>
    <source>
        <strain evidence="4">JCM 3296</strain>
    </source>
</reference>
<dbReference type="EMBL" id="BMRE01000100">
    <property type="protein sequence ID" value="GGU86122.1"/>
    <property type="molecule type" value="Genomic_DNA"/>
</dbReference>
<comment type="caution">
    <text evidence="3">The sequence shown here is derived from an EMBL/GenBank/DDBJ whole genome shotgun (WGS) entry which is preliminary data.</text>
</comment>
<dbReference type="PROSITE" id="PS50994">
    <property type="entry name" value="INTEGRASE"/>
    <property type="match status" value="1"/>
</dbReference>
<dbReference type="InterPro" id="IPR001584">
    <property type="entry name" value="Integrase_cat-core"/>
</dbReference>
<protein>
    <recommendedName>
        <fullName evidence="2">Integrase catalytic domain-containing protein</fullName>
    </recommendedName>
</protein>
<name>A0ABQ2VGR8_9PSEU</name>
<evidence type="ECO:0000313" key="3">
    <source>
        <dbReference type="EMBL" id="GGU86122.1"/>
    </source>
</evidence>
<dbReference type="Gene3D" id="3.30.420.10">
    <property type="entry name" value="Ribonuclease H-like superfamily/Ribonuclease H"/>
    <property type="match status" value="1"/>
</dbReference>
<proteinExistence type="predicted"/>
<feature type="region of interest" description="Disordered" evidence="1">
    <location>
        <begin position="1"/>
        <end position="26"/>
    </location>
</feature>
<accession>A0ABQ2VGR8</accession>
<sequence length="316" mass="35112">MHTFGPATSRRTHANRPDGPFTPTVATRPGELVQIDTTPLDVMAVLDDGVFGRVELTIALDIATRTITAAILRPHGTKAVEAAPLLARTLVPEPMRPGWPDALSMARSRIPHARLLTLDARLQQAAAKPVIAPETVIVDRGKAFISETFLRACERLEISVQPAHPRSPTEKAMVERTFGSINTLFCQHVAGYTGSSVAHRGADQRTVWTLSQLEELFGEWVLAGWQTRLHHGLRDRMCRRNRCLNDMYYALITAAGYVPIVLVGEDYLELLPVEWRRINHDGVQLDYRTYDSPALAPLRRQNSGIAAMQRFVVLTG</sequence>
<dbReference type="SUPFAM" id="SSF53098">
    <property type="entry name" value="Ribonuclease H-like"/>
    <property type="match status" value="1"/>
</dbReference>
<gene>
    <name evidence="3" type="ORF">GCM10010178_90300</name>
</gene>